<proteinExistence type="predicted"/>
<dbReference type="Proteomes" id="UP000184063">
    <property type="component" value="Unassembled WGS sequence"/>
</dbReference>
<evidence type="ECO:0000256" key="1">
    <source>
        <dbReference type="SAM" id="MobiDB-lite"/>
    </source>
</evidence>
<reference evidence="3" key="1">
    <citation type="journal article" date="2017" name="Genome Biol.">
        <title>Comparative genomics reveals high biological diversity and specific adaptations in the industrially and medically important fungal genus Aspergillus.</title>
        <authorList>
            <person name="de Vries R.P."/>
            <person name="Riley R."/>
            <person name="Wiebenga A."/>
            <person name="Aguilar-Osorio G."/>
            <person name="Amillis S."/>
            <person name="Uchima C.A."/>
            <person name="Anderluh G."/>
            <person name="Asadollahi M."/>
            <person name="Askin M."/>
            <person name="Barry K."/>
            <person name="Battaglia E."/>
            <person name="Bayram O."/>
            <person name="Benocci T."/>
            <person name="Braus-Stromeyer S.A."/>
            <person name="Caldana C."/>
            <person name="Canovas D."/>
            <person name="Cerqueira G.C."/>
            <person name="Chen F."/>
            <person name="Chen W."/>
            <person name="Choi C."/>
            <person name="Clum A."/>
            <person name="Dos Santos R.A."/>
            <person name="Damasio A.R."/>
            <person name="Diallinas G."/>
            <person name="Emri T."/>
            <person name="Fekete E."/>
            <person name="Flipphi M."/>
            <person name="Freyberg S."/>
            <person name="Gallo A."/>
            <person name="Gournas C."/>
            <person name="Habgood R."/>
            <person name="Hainaut M."/>
            <person name="Harispe M.L."/>
            <person name="Henrissat B."/>
            <person name="Hilden K.S."/>
            <person name="Hope R."/>
            <person name="Hossain A."/>
            <person name="Karabika E."/>
            <person name="Karaffa L."/>
            <person name="Karanyi Z."/>
            <person name="Krasevec N."/>
            <person name="Kuo A."/>
            <person name="Kusch H."/>
            <person name="LaButti K."/>
            <person name="Lagendijk E.L."/>
            <person name="Lapidus A."/>
            <person name="Levasseur A."/>
            <person name="Lindquist E."/>
            <person name="Lipzen A."/>
            <person name="Logrieco A.F."/>
            <person name="MacCabe A."/>
            <person name="Maekelae M.R."/>
            <person name="Malavazi I."/>
            <person name="Melin P."/>
            <person name="Meyer V."/>
            <person name="Mielnichuk N."/>
            <person name="Miskei M."/>
            <person name="Molnar A.P."/>
            <person name="Mule G."/>
            <person name="Ngan C.Y."/>
            <person name="Orejas M."/>
            <person name="Orosz E."/>
            <person name="Ouedraogo J.P."/>
            <person name="Overkamp K.M."/>
            <person name="Park H.-S."/>
            <person name="Perrone G."/>
            <person name="Piumi F."/>
            <person name="Punt P.J."/>
            <person name="Ram A.F."/>
            <person name="Ramon A."/>
            <person name="Rauscher S."/>
            <person name="Record E."/>
            <person name="Riano-Pachon D.M."/>
            <person name="Robert V."/>
            <person name="Roehrig J."/>
            <person name="Ruller R."/>
            <person name="Salamov A."/>
            <person name="Salih N.S."/>
            <person name="Samson R.A."/>
            <person name="Sandor E."/>
            <person name="Sanguinetti M."/>
            <person name="Schuetze T."/>
            <person name="Sepcic K."/>
            <person name="Shelest E."/>
            <person name="Sherlock G."/>
            <person name="Sophianopoulou V."/>
            <person name="Squina F.M."/>
            <person name="Sun H."/>
            <person name="Susca A."/>
            <person name="Todd R.B."/>
            <person name="Tsang A."/>
            <person name="Unkles S.E."/>
            <person name="van de Wiele N."/>
            <person name="van Rossen-Uffink D."/>
            <person name="Oliveira J.V."/>
            <person name="Vesth T.C."/>
            <person name="Visser J."/>
            <person name="Yu J.-H."/>
            <person name="Zhou M."/>
            <person name="Andersen M.R."/>
            <person name="Archer D.B."/>
            <person name="Baker S.E."/>
            <person name="Benoit I."/>
            <person name="Brakhage A.A."/>
            <person name="Braus G.H."/>
            <person name="Fischer R."/>
            <person name="Frisvad J.C."/>
            <person name="Goldman G.H."/>
            <person name="Houbraken J."/>
            <person name="Oakley B."/>
            <person name="Pocsi I."/>
            <person name="Scazzocchio C."/>
            <person name="Seiboth B."/>
            <person name="vanKuyk P.A."/>
            <person name="Wortman J."/>
            <person name="Dyer P.S."/>
            <person name="Grigoriev I.V."/>
        </authorList>
    </citation>
    <scope>NUCLEOTIDE SEQUENCE [LARGE SCALE GENOMIC DNA]</scope>
    <source>
        <strain evidence="3">CBS 106.47</strain>
    </source>
</reference>
<evidence type="ECO:0000313" key="2">
    <source>
        <dbReference type="EMBL" id="OJZ91719.1"/>
    </source>
</evidence>
<protein>
    <submittedName>
        <fullName evidence="2">Uncharacterized protein</fullName>
    </submittedName>
</protein>
<dbReference type="AlphaFoldDB" id="A0A1M3TY47"/>
<sequence length="94" mass="10189">MHARRLELTDCYSSQKDLPHASQYTERGPGALCRVRTANARSALQIVRPSKQCPRFPGITRIVSSIMQGHGAMRPSSPSTPAPCGTPDSVELQA</sequence>
<gene>
    <name evidence="2" type="ORF">ASPFODRAFT_230855</name>
</gene>
<dbReference type="EMBL" id="KV878236">
    <property type="protein sequence ID" value="OJZ91719.1"/>
    <property type="molecule type" value="Genomic_DNA"/>
</dbReference>
<accession>A0A1M3TY47</accession>
<organism evidence="2 3">
    <name type="scientific">Aspergillus luchuensis (strain CBS 106.47)</name>
    <dbReference type="NCBI Taxonomy" id="1137211"/>
    <lineage>
        <taxon>Eukaryota</taxon>
        <taxon>Fungi</taxon>
        <taxon>Dikarya</taxon>
        <taxon>Ascomycota</taxon>
        <taxon>Pezizomycotina</taxon>
        <taxon>Eurotiomycetes</taxon>
        <taxon>Eurotiomycetidae</taxon>
        <taxon>Eurotiales</taxon>
        <taxon>Aspergillaceae</taxon>
        <taxon>Aspergillus</taxon>
        <taxon>Aspergillus subgen. Circumdati</taxon>
    </lineage>
</organism>
<feature type="region of interest" description="Disordered" evidence="1">
    <location>
        <begin position="68"/>
        <end position="94"/>
    </location>
</feature>
<evidence type="ECO:0000313" key="3">
    <source>
        <dbReference type="Proteomes" id="UP000184063"/>
    </source>
</evidence>
<dbReference type="VEuPathDB" id="FungiDB:ASPFODRAFT_230855"/>
<name>A0A1M3TY47_ASPLC</name>